<feature type="transmembrane region" description="Helical" evidence="11">
    <location>
        <begin position="290"/>
        <end position="310"/>
    </location>
</feature>
<dbReference type="InterPro" id="IPR001841">
    <property type="entry name" value="Znf_RING"/>
</dbReference>
<feature type="domain" description="RING-type" evidence="12">
    <location>
        <begin position="495"/>
        <end position="533"/>
    </location>
</feature>
<evidence type="ECO:0000256" key="4">
    <source>
        <dbReference type="ARBA" id="ARBA00022771"/>
    </source>
</evidence>
<dbReference type="SMART" id="SM00184">
    <property type="entry name" value="RING"/>
    <property type="match status" value="1"/>
</dbReference>
<reference evidence="13" key="1">
    <citation type="submission" date="2021-05" db="EMBL/GenBank/DDBJ databases">
        <authorList>
            <person name="Alioto T."/>
            <person name="Alioto T."/>
            <person name="Gomez Garrido J."/>
        </authorList>
    </citation>
    <scope>NUCLEOTIDE SEQUENCE</scope>
</reference>
<dbReference type="InterPro" id="IPR013083">
    <property type="entry name" value="Znf_RING/FYVE/PHD"/>
</dbReference>
<feature type="compositionally biased region" description="Low complexity" evidence="10">
    <location>
        <begin position="233"/>
        <end position="248"/>
    </location>
</feature>
<dbReference type="Gene3D" id="3.30.40.10">
    <property type="entry name" value="Zinc/RING finger domain, C3HC4 (zinc finger)"/>
    <property type="match status" value="1"/>
</dbReference>
<feature type="transmembrane region" description="Helical" evidence="11">
    <location>
        <begin position="322"/>
        <end position="344"/>
    </location>
</feature>
<keyword evidence="7 11" id="KW-1133">Transmembrane helix</keyword>
<keyword evidence="8 11" id="KW-0472">Membrane</keyword>
<dbReference type="AlphaFoldDB" id="A0A8D9AZF7"/>
<accession>A0A8D9AZF7</accession>
<comment type="subcellular location">
    <subcellularLocation>
        <location evidence="1">Membrane</location>
        <topology evidence="1">Multi-pass membrane protein</topology>
    </subcellularLocation>
</comment>
<feature type="compositionally biased region" description="Polar residues" evidence="10">
    <location>
        <begin position="210"/>
        <end position="219"/>
    </location>
</feature>
<evidence type="ECO:0000256" key="9">
    <source>
        <dbReference type="PROSITE-ProRule" id="PRU00175"/>
    </source>
</evidence>
<dbReference type="GO" id="GO:1904294">
    <property type="term" value="P:positive regulation of ERAD pathway"/>
    <property type="evidence" value="ECO:0007669"/>
    <property type="project" value="InterPro"/>
</dbReference>
<dbReference type="CDD" id="cd16532">
    <property type="entry name" value="RING-HC_RNFT1-like"/>
    <property type="match status" value="1"/>
</dbReference>
<dbReference type="PANTHER" id="PTHR15860:SF0">
    <property type="entry name" value="LP20373P"/>
    <property type="match status" value="1"/>
</dbReference>
<keyword evidence="2 11" id="KW-0812">Transmembrane</keyword>
<dbReference type="SUPFAM" id="SSF57850">
    <property type="entry name" value="RING/U-box"/>
    <property type="match status" value="1"/>
</dbReference>
<feature type="compositionally biased region" description="Polar residues" evidence="10">
    <location>
        <begin position="188"/>
        <end position="197"/>
    </location>
</feature>
<dbReference type="PROSITE" id="PS50089">
    <property type="entry name" value="ZF_RING_2"/>
    <property type="match status" value="1"/>
</dbReference>
<keyword evidence="6" id="KW-0862">Zinc</keyword>
<evidence type="ECO:0000256" key="8">
    <source>
        <dbReference type="ARBA" id="ARBA00023136"/>
    </source>
</evidence>
<feature type="region of interest" description="Disordered" evidence="10">
    <location>
        <begin position="29"/>
        <end position="58"/>
    </location>
</feature>
<keyword evidence="4 9" id="KW-0863">Zinc-finger</keyword>
<feature type="region of interest" description="Disordered" evidence="10">
    <location>
        <begin position="184"/>
        <end position="254"/>
    </location>
</feature>
<organism evidence="13">
    <name type="scientific">Cacopsylla melanoneura</name>
    <dbReference type="NCBI Taxonomy" id="428564"/>
    <lineage>
        <taxon>Eukaryota</taxon>
        <taxon>Metazoa</taxon>
        <taxon>Ecdysozoa</taxon>
        <taxon>Arthropoda</taxon>
        <taxon>Hexapoda</taxon>
        <taxon>Insecta</taxon>
        <taxon>Pterygota</taxon>
        <taxon>Neoptera</taxon>
        <taxon>Paraneoptera</taxon>
        <taxon>Hemiptera</taxon>
        <taxon>Sternorrhyncha</taxon>
        <taxon>Psylloidea</taxon>
        <taxon>Psyllidae</taxon>
        <taxon>Psyllinae</taxon>
        <taxon>Cacopsylla</taxon>
    </lineage>
</organism>
<feature type="transmembrane region" description="Helical" evidence="11">
    <location>
        <begin position="265"/>
        <end position="284"/>
    </location>
</feature>
<dbReference type="GO" id="GO:0008270">
    <property type="term" value="F:zinc ion binding"/>
    <property type="evidence" value="ECO:0007669"/>
    <property type="project" value="UniProtKB-KW"/>
</dbReference>
<evidence type="ECO:0000256" key="6">
    <source>
        <dbReference type="ARBA" id="ARBA00022833"/>
    </source>
</evidence>
<evidence type="ECO:0000256" key="11">
    <source>
        <dbReference type="SAM" id="Phobius"/>
    </source>
</evidence>
<dbReference type="GO" id="GO:0016020">
    <property type="term" value="C:membrane"/>
    <property type="evidence" value="ECO:0007669"/>
    <property type="project" value="UniProtKB-SubCell"/>
</dbReference>
<proteinExistence type="predicted"/>
<evidence type="ECO:0000256" key="3">
    <source>
        <dbReference type="ARBA" id="ARBA00022723"/>
    </source>
</evidence>
<evidence type="ECO:0000256" key="5">
    <source>
        <dbReference type="ARBA" id="ARBA00022786"/>
    </source>
</evidence>
<dbReference type="PROSITE" id="PS00518">
    <property type="entry name" value="ZF_RING_1"/>
    <property type="match status" value="1"/>
</dbReference>
<evidence type="ECO:0000256" key="1">
    <source>
        <dbReference type="ARBA" id="ARBA00004141"/>
    </source>
</evidence>
<keyword evidence="5" id="KW-0833">Ubl conjugation pathway</keyword>
<evidence type="ECO:0000256" key="10">
    <source>
        <dbReference type="SAM" id="MobiDB-lite"/>
    </source>
</evidence>
<evidence type="ECO:0000256" key="7">
    <source>
        <dbReference type="ARBA" id="ARBA00022989"/>
    </source>
</evidence>
<evidence type="ECO:0000259" key="12">
    <source>
        <dbReference type="PROSITE" id="PS50089"/>
    </source>
</evidence>
<protein>
    <submittedName>
        <fullName evidence="13">RING finger and transmembrane domain-containing protein 2</fullName>
    </submittedName>
</protein>
<dbReference type="InterPro" id="IPR017907">
    <property type="entry name" value="Znf_RING_CS"/>
</dbReference>
<evidence type="ECO:0000313" key="13">
    <source>
        <dbReference type="EMBL" id="CAG6773572.1"/>
    </source>
</evidence>
<dbReference type="PANTHER" id="PTHR15860">
    <property type="entry name" value="UNCHARACTERIZED RING FINGER-CONTAINING PROTEIN"/>
    <property type="match status" value="1"/>
</dbReference>
<feature type="transmembrane region" description="Helical" evidence="11">
    <location>
        <begin position="370"/>
        <end position="396"/>
    </location>
</feature>
<sequence length="554" mass="61471">MTNRIQYPRSLSSPEGFFNFLPTSYIARPPRIQDRRSMTSQPAPDDGNQGMREQPNSQSMALSLVPRLVDHQSLRASWDNVVQETLNALTRVRNVEAPAHPVSMSSWLHSRSHHNRPSILGVASSMHLPPADQLLTPGGGNSASPSQSTANPNQVVLDLQYIDQNSTEDIVPLSNSNSRPLLSSVSVQKSIPGSPTSDGVGGFTPPRRSSAGSDTQQAGSSSNIPLPPPLPPSSTSEGVITPTAAEGEAGPEETTAEILRQNPEATAFLIGLFKYLPFVVILLAKAFYDHIYGIFLFVALFATFRFYNVLVKRSASQVDQQIKLPLLFGVIHLLATIAVFYLIYNKDQLYKVLIFVPPLDPKEEPNLVQLIWIIIISDFIIKLCTIIVKILLTLLPAVILPGTKRGKWYLFIELTSQFYRSLVPIQLWLFYLMESYEGHQKVVGVFLSAAYIVAKGSNIMQVAKPWWKSFSKLLDNIQLGVSPTKETLLGVGQICPICHDEFKTPVQLTCCHVFCEGCVTKWFDREQTCPLCRAKLVDDPSWRDGATSYFVQIF</sequence>
<evidence type="ECO:0000256" key="2">
    <source>
        <dbReference type="ARBA" id="ARBA00022692"/>
    </source>
</evidence>
<dbReference type="InterPro" id="IPR044235">
    <property type="entry name" value="RNFT1/2"/>
</dbReference>
<feature type="region of interest" description="Disordered" evidence="10">
    <location>
        <begin position="129"/>
        <end position="150"/>
    </location>
</feature>
<dbReference type="Pfam" id="PF13639">
    <property type="entry name" value="zf-RING_2"/>
    <property type="match status" value="1"/>
</dbReference>
<dbReference type="EMBL" id="HBUF01591637">
    <property type="protein sequence ID" value="CAG6773572.1"/>
    <property type="molecule type" value="Transcribed_RNA"/>
</dbReference>
<name>A0A8D9AZF7_9HEMI</name>
<dbReference type="GO" id="GO:0061630">
    <property type="term" value="F:ubiquitin protein ligase activity"/>
    <property type="evidence" value="ECO:0007669"/>
    <property type="project" value="InterPro"/>
</dbReference>
<keyword evidence="3" id="KW-0479">Metal-binding</keyword>